<organism evidence="6 7">
    <name type="scientific">Acinetobacter larvae</name>
    <dbReference type="NCBI Taxonomy" id="1789224"/>
    <lineage>
        <taxon>Bacteria</taxon>
        <taxon>Pseudomonadati</taxon>
        <taxon>Pseudomonadota</taxon>
        <taxon>Gammaproteobacteria</taxon>
        <taxon>Moraxellales</taxon>
        <taxon>Moraxellaceae</taxon>
        <taxon>Acinetobacter</taxon>
    </lineage>
</organism>
<evidence type="ECO:0000259" key="5">
    <source>
        <dbReference type="PROSITE" id="PS50977"/>
    </source>
</evidence>
<dbReference type="PANTHER" id="PTHR47506">
    <property type="entry name" value="TRANSCRIPTIONAL REGULATORY PROTEIN"/>
    <property type="match status" value="1"/>
</dbReference>
<proteinExistence type="predicted"/>
<dbReference type="OrthoDB" id="116240at2"/>
<protein>
    <submittedName>
        <fullName evidence="6">TetR family transcriptional regulator</fullName>
    </submittedName>
</protein>
<dbReference type="InterPro" id="IPR001647">
    <property type="entry name" value="HTH_TetR"/>
</dbReference>
<dbReference type="PANTHER" id="PTHR47506:SF3">
    <property type="entry name" value="HTH-TYPE TRANSCRIPTIONAL REGULATOR LMRA"/>
    <property type="match status" value="1"/>
</dbReference>
<gene>
    <name evidence="6" type="ORF">BFG52_06900</name>
</gene>
<dbReference type="PROSITE" id="PS50977">
    <property type="entry name" value="HTH_TETR_2"/>
    <property type="match status" value="1"/>
</dbReference>
<dbReference type="PRINTS" id="PR00455">
    <property type="entry name" value="HTHTETR"/>
</dbReference>
<dbReference type="EMBL" id="CP016895">
    <property type="protein sequence ID" value="AOA59914.1"/>
    <property type="molecule type" value="Genomic_DNA"/>
</dbReference>
<dbReference type="KEGG" id="ala:BFG52_06900"/>
<dbReference type="InterPro" id="IPR011075">
    <property type="entry name" value="TetR_C"/>
</dbReference>
<evidence type="ECO:0000256" key="4">
    <source>
        <dbReference type="PROSITE-ProRule" id="PRU00335"/>
    </source>
</evidence>
<name>A0A1B2M418_9GAMM</name>
<dbReference type="AlphaFoldDB" id="A0A1B2M418"/>
<evidence type="ECO:0000256" key="3">
    <source>
        <dbReference type="ARBA" id="ARBA00023163"/>
    </source>
</evidence>
<dbReference type="InterPro" id="IPR036271">
    <property type="entry name" value="Tet_transcr_reg_TetR-rel_C_sf"/>
</dbReference>
<dbReference type="STRING" id="1789224.BFG52_06900"/>
<evidence type="ECO:0000313" key="6">
    <source>
        <dbReference type="EMBL" id="AOA59914.1"/>
    </source>
</evidence>
<dbReference type="InterPro" id="IPR009057">
    <property type="entry name" value="Homeodomain-like_sf"/>
</dbReference>
<dbReference type="SUPFAM" id="SSF48498">
    <property type="entry name" value="Tetracyclin repressor-like, C-terminal domain"/>
    <property type="match status" value="1"/>
</dbReference>
<dbReference type="Pfam" id="PF16925">
    <property type="entry name" value="TetR_C_13"/>
    <property type="match status" value="1"/>
</dbReference>
<dbReference type="Gene3D" id="1.10.357.10">
    <property type="entry name" value="Tetracycline Repressor, domain 2"/>
    <property type="match status" value="1"/>
</dbReference>
<feature type="DNA-binding region" description="H-T-H motif" evidence="4">
    <location>
        <begin position="32"/>
        <end position="51"/>
    </location>
</feature>
<dbReference type="Proteomes" id="UP000093391">
    <property type="component" value="Chromosome"/>
</dbReference>
<dbReference type="SUPFAM" id="SSF46689">
    <property type="entry name" value="Homeodomain-like"/>
    <property type="match status" value="1"/>
</dbReference>
<dbReference type="GO" id="GO:0003677">
    <property type="term" value="F:DNA binding"/>
    <property type="evidence" value="ECO:0007669"/>
    <property type="project" value="UniProtKB-UniRule"/>
</dbReference>
<evidence type="ECO:0000256" key="1">
    <source>
        <dbReference type="ARBA" id="ARBA00023015"/>
    </source>
</evidence>
<feature type="domain" description="HTH tetR-type" evidence="5">
    <location>
        <begin position="9"/>
        <end position="69"/>
    </location>
</feature>
<keyword evidence="1" id="KW-0805">Transcription regulation</keyword>
<reference evidence="6 7" key="1">
    <citation type="submission" date="2016-08" db="EMBL/GenBank/DDBJ databases">
        <authorList>
            <person name="Seilhamer J.J."/>
        </authorList>
    </citation>
    <scope>NUCLEOTIDE SEQUENCE [LARGE SCALE GENOMIC DNA]</scope>
    <source>
        <strain evidence="6 7">BRTC-1</strain>
    </source>
</reference>
<dbReference type="RefSeq" id="WP_067559273.1">
    <property type="nucleotide sequence ID" value="NZ_CP016895.1"/>
</dbReference>
<sequence>MKNTSTQKRNAKQKLLDAAANLFYNDGIHPTGINTITAQAGVAKMSLYNNFPTKSDLIAAYIEARHQQWLDLYAARLAQAEHAVAKVIAVFEAYQDHAEGDYLKGFRGCGLLNAAAEFPAHSPERQAVRQHKEQVEQILKTHLAALYTDQNQCAQQAQLLSFILEGAIARAGLEGCSDKMLAAKQMVQQQLAQDFPH</sequence>
<evidence type="ECO:0000313" key="7">
    <source>
        <dbReference type="Proteomes" id="UP000093391"/>
    </source>
</evidence>
<accession>A0A1B2M418</accession>
<evidence type="ECO:0000256" key="2">
    <source>
        <dbReference type="ARBA" id="ARBA00023125"/>
    </source>
</evidence>
<keyword evidence="7" id="KW-1185">Reference proteome</keyword>
<keyword evidence="3" id="KW-0804">Transcription</keyword>
<keyword evidence="2 4" id="KW-0238">DNA-binding</keyword>
<dbReference type="Pfam" id="PF00440">
    <property type="entry name" value="TetR_N"/>
    <property type="match status" value="1"/>
</dbReference>